<feature type="transmembrane region" description="Helical" evidence="2">
    <location>
        <begin position="34"/>
        <end position="53"/>
    </location>
</feature>
<accession>A0ABP3FJE1</accession>
<feature type="region of interest" description="Disordered" evidence="1">
    <location>
        <begin position="1"/>
        <end position="22"/>
    </location>
</feature>
<feature type="compositionally biased region" description="Polar residues" evidence="1">
    <location>
        <begin position="1"/>
        <end position="16"/>
    </location>
</feature>
<dbReference type="Proteomes" id="UP001501787">
    <property type="component" value="Unassembled WGS sequence"/>
</dbReference>
<dbReference type="RefSeq" id="WP_201504849.1">
    <property type="nucleotide sequence ID" value="NZ_BAAAFR010000002.1"/>
</dbReference>
<evidence type="ECO:0008006" key="5">
    <source>
        <dbReference type="Google" id="ProtNLM"/>
    </source>
</evidence>
<name>A0ABP3FJE1_9GAMM</name>
<reference evidence="4" key="1">
    <citation type="journal article" date="2019" name="Int. J. Syst. Evol. Microbiol.">
        <title>The Global Catalogue of Microorganisms (GCM) 10K type strain sequencing project: providing services to taxonomists for standard genome sequencing and annotation.</title>
        <authorList>
            <consortium name="The Broad Institute Genomics Platform"/>
            <consortium name="The Broad Institute Genome Sequencing Center for Infectious Disease"/>
            <person name="Wu L."/>
            <person name="Ma J."/>
        </authorList>
    </citation>
    <scope>NUCLEOTIDE SEQUENCE [LARGE SCALE GENOMIC DNA]</scope>
    <source>
        <strain evidence="4">JCM 16343</strain>
    </source>
</reference>
<protein>
    <recommendedName>
        <fullName evidence="5">Preprotein translocase subunit SecA</fullName>
    </recommendedName>
</protein>
<comment type="caution">
    <text evidence="3">The sequence shown here is derived from an EMBL/GenBank/DDBJ whole genome shotgun (WGS) entry which is preliminary data.</text>
</comment>
<evidence type="ECO:0000313" key="4">
    <source>
        <dbReference type="Proteomes" id="UP001501787"/>
    </source>
</evidence>
<keyword evidence="2" id="KW-1133">Transmembrane helix</keyword>
<evidence type="ECO:0000256" key="1">
    <source>
        <dbReference type="SAM" id="MobiDB-lite"/>
    </source>
</evidence>
<keyword evidence="2" id="KW-0812">Transmembrane</keyword>
<organism evidence="3 4">
    <name type="scientific">Psychrobacter aestuarii</name>
    <dbReference type="NCBI Taxonomy" id="556327"/>
    <lineage>
        <taxon>Bacteria</taxon>
        <taxon>Pseudomonadati</taxon>
        <taxon>Pseudomonadota</taxon>
        <taxon>Gammaproteobacteria</taxon>
        <taxon>Moraxellales</taxon>
        <taxon>Moraxellaceae</taxon>
        <taxon>Psychrobacter</taxon>
    </lineage>
</organism>
<feature type="transmembrane region" description="Helical" evidence="2">
    <location>
        <begin position="85"/>
        <end position="104"/>
    </location>
</feature>
<sequence length="353" mass="40043">MSQPPISNASTQTVTHVPSPPPKPPNRFKLGYDIFMLIVISIDLLLISLDAVLMSQFSANAAEWLNITQSLVWYQSTVHEPLRTAGGFFTIFLVAELFVRWMIAIQRRTYYRWFFFPFVHWYEVLGCFPQLRMLRLFRVVVIGRRLYQLGYQVLPQLWIERIKFYGDILLEELSDRVVLTIIANFRGELTDTNAQQSIINSTLTRNRAHIEAAVLSMLRQELIPQLQQLKGNPTTGNVIATEVGNAIEEGLANTPELRRYVRMIPIAGSLIESQMLQIGHNVGENVASAVTERLLDAERLDALMQNIAHGIANMDTQNSALETLIAALIADSLSGLEAQVKVQQWKHKDMLNL</sequence>
<feature type="transmembrane region" description="Helical" evidence="2">
    <location>
        <begin position="110"/>
        <end position="128"/>
    </location>
</feature>
<evidence type="ECO:0000313" key="3">
    <source>
        <dbReference type="EMBL" id="GAA0317138.1"/>
    </source>
</evidence>
<keyword evidence="2" id="KW-0472">Membrane</keyword>
<keyword evidence="4" id="KW-1185">Reference proteome</keyword>
<gene>
    <name evidence="3" type="ORF">GCM10009129_13250</name>
</gene>
<dbReference type="EMBL" id="BAAAFR010000002">
    <property type="protein sequence ID" value="GAA0317138.1"/>
    <property type="molecule type" value="Genomic_DNA"/>
</dbReference>
<evidence type="ECO:0000256" key="2">
    <source>
        <dbReference type="SAM" id="Phobius"/>
    </source>
</evidence>
<proteinExistence type="predicted"/>